<name>A0AAU9V6T9_EUPED</name>
<evidence type="ECO:0000256" key="2">
    <source>
        <dbReference type="SAM" id="Phobius"/>
    </source>
</evidence>
<dbReference type="Gene3D" id="1.10.390.10">
    <property type="entry name" value="Neutral Protease Domain 2"/>
    <property type="match status" value="1"/>
</dbReference>
<evidence type="ECO:0008006" key="9">
    <source>
        <dbReference type="Google" id="ProtNLM"/>
    </source>
</evidence>
<evidence type="ECO:0000313" key="7">
    <source>
        <dbReference type="EMBL" id="CAH2105886.1"/>
    </source>
</evidence>
<dbReference type="Gene3D" id="2.60.40.1910">
    <property type="match status" value="1"/>
</dbReference>
<dbReference type="GO" id="GO:0005615">
    <property type="term" value="C:extracellular space"/>
    <property type="evidence" value="ECO:0007669"/>
    <property type="project" value="TreeGrafter"/>
</dbReference>
<feature type="domain" description="Aminopeptidase N-like N-terminal" evidence="6">
    <location>
        <begin position="89"/>
        <end position="245"/>
    </location>
</feature>
<dbReference type="Pfam" id="PF11838">
    <property type="entry name" value="ERAP1_C"/>
    <property type="match status" value="1"/>
</dbReference>
<protein>
    <recommendedName>
        <fullName evidence="9">Aminopeptidase</fullName>
    </recommendedName>
</protein>
<dbReference type="InterPro" id="IPR024571">
    <property type="entry name" value="ERAP1-like_C_dom"/>
</dbReference>
<feature type="domain" description="ERAP1-like C-terminal" evidence="5">
    <location>
        <begin position="597"/>
        <end position="910"/>
    </location>
</feature>
<keyword evidence="2" id="KW-0812">Transmembrane</keyword>
<comment type="similarity">
    <text evidence="1">Belongs to the peptidase M1 family.</text>
</comment>
<dbReference type="Gene3D" id="2.60.40.1730">
    <property type="entry name" value="tricorn interacting facor f3 domain"/>
    <property type="match status" value="1"/>
</dbReference>
<evidence type="ECO:0000259" key="4">
    <source>
        <dbReference type="Pfam" id="PF01433"/>
    </source>
</evidence>
<feature type="domain" description="Peptidase M1 membrane alanine aminopeptidase" evidence="4">
    <location>
        <begin position="343"/>
        <end position="524"/>
    </location>
</feature>
<dbReference type="InterPro" id="IPR042097">
    <property type="entry name" value="Aminopeptidase_N-like_N_sf"/>
</dbReference>
<dbReference type="GO" id="GO:0005737">
    <property type="term" value="C:cytoplasm"/>
    <property type="evidence" value="ECO:0007669"/>
    <property type="project" value="TreeGrafter"/>
</dbReference>
<keyword evidence="3" id="KW-0732">Signal</keyword>
<dbReference type="Gene3D" id="1.25.50.20">
    <property type="match status" value="1"/>
</dbReference>
<feature type="transmembrane region" description="Helical" evidence="2">
    <location>
        <begin position="953"/>
        <end position="973"/>
    </location>
</feature>
<dbReference type="InterPro" id="IPR050344">
    <property type="entry name" value="Peptidase_M1_aminopeptidases"/>
</dbReference>
<keyword evidence="2" id="KW-1133">Transmembrane helix</keyword>
<dbReference type="InterPro" id="IPR045357">
    <property type="entry name" value="Aminopeptidase_N-like_N"/>
</dbReference>
<proteinExistence type="inferred from homology"/>
<feature type="chain" id="PRO_5043672978" description="Aminopeptidase" evidence="3">
    <location>
        <begin position="25"/>
        <end position="974"/>
    </location>
</feature>
<sequence length="974" mass="110805">MARTKFKCQFVICVCLIFTGNVRSLPIPLPSIETTDSVYSNVLGEVTSEIVNSYGREIETKTNNELPVNRTFQLSERSYMRPGQSASRYNIHITRDGDTFRGRAVIDIQLTEATRGNQMFFNLADLVVSNVQLGVLTTGNAQDASFAYLEDEQRLRITPLASRPISYVAIIEYSGNLREDGFGLYRGQYGDTEYVAMNLHATNARRVFPCLDEPNLSAVTSFTFEGFDHETILSNAQLEDNEQESSITFRPLEAPSYLWGMVAHNLQEVTQLASTNARLYVRPGINSNLHSVASIAISDFYNNLNVWTGQAHSEMLLNQNGNLHVMTLPDVSRDWYALSTICIWEPYVLTEERGSVAQRKLIFVNIAESMARQWFGYMLRIENWRYQWISSGLTSYSAYEIIRNFQTGEDIALIDMDSIFTTDVIQESLLRDSYASARPIQTAANIYTETDIRQHINGILKYKAPAILRMVNFSLVNPPDNNFIRDAARILLETRAFVPITSQSLYDAIESTGVANQSDFISTWVTNPGYPIVNVSLGDGGLTLRQRRFGFSPVPDRRYHIPITYTTESEPQFDNIQDIRIMTSDSETISVDLGEDWIIINLQGQGYYRVNYSPDLWERIILALEDTERRENIHLLNRASLVDDSFNLARAGELNYEIALRIALTMENELDYAVWRAFIRNMDFLKKRLIPFVSSNDDLDDEIYLRLIRRIVTLFEEEIDFTPSQAQEPAMRTLTRGLVMDHACRSGYDPCIAAAVDLFYNPNDPEAVNPNIPHDLRPAVYCTMVMEGDESVREALDLHMSNEVSGYERLVILQALACSQDEGFINEYLTNTVSENSPYALGERLKIFEAVASSSVENAGIAFTFLRLNTNRIRNMYGGSEKLEEALYILGENLITEDLVNEFQIWINSIDSIDNLGDSRDFALRVRDNAMENIRWNNNHLQEIYEWIDLNHAPSVIVSTLLLSVSIIIALFIH</sequence>
<dbReference type="InterPro" id="IPR027268">
    <property type="entry name" value="Peptidase_M4/M1_CTD_sf"/>
</dbReference>
<evidence type="ECO:0000313" key="8">
    <source>
        <dbReference type="Proteomes" id="UP001153954"/>
    </source>
</evidence>
<evidence type="ECO:0000256" key="1">
    <source>
        <dbReference type="ARBA" id="ARBA00010136"/>
    </source>
</evidence>
<organism evidence="7 8">
    <name type="scientific">Euphydryas editha</name>
    <name type="common">Edith's checkerspot</name>
    <dbReference type="NCBI Taxonomy" id="104508"/>
    <lineage>
        <taxon>Eukaryota</taxon>
        <taxon>Metazoa</taxon>
        <taxon>Ecdysozoa</taxon>
        <taxon>Arthropoda</taxon>
        <taxon>Hexapoda</taxon>
        <taxon>Insecta</taxon>
        <taxon>Pterygota</taxon>
        <taxon>Neoptera</taxon>
        <taxon>Endopterygota</taxon>
        <taxon>Lepidoptera</taxon>
        <taxon>Glossata</taxon>
        <taxon>Ditrysia</taxon>
        <taxon>Papilionoidea</taxon>
        <taxon>Nymphalidae</taxon>
        <taxon>Nymphalinae</taxon>
        <taxon>Euphydryas</taxon>
    </lineage>
</organism>
<reference evidence="7" key="1">
    <citation type="submission" date="2022-03" db="EMBL/GenBank/DDBJ databases">
        <authorList>
            <person name="Tunstrom K."/>
        </authorList>
    </citation>
    <scope>NUCLEOTIDE SEQUENCE</scope>
</reference>
<dbReference type="Proteomes" id="UP001153954">
    <property type="component" value="Unassembled WGS sequence"/>
</dbReference>
<dbReference type="Pfam" id="PF01433">
    <property type="entry name" value="Peptidase_M1"/>
    <property type="match status" value="1"/>
</dbReference>
<dbReference type="GO" id="GO:0008270">
    <property type="term" value="F:zinc ion binding"/>
    <property type="evidence" value="ECO:0007669"/>
    <property type="project" value="InterPro"/>
</dbReference>
<feature type="signal peptide" evidence="3">
    <location>
        <begin position="1"/>
        <end position="24"/>
    </location>
</feature>
<dbReference type="Pfam" id="PF17900">
    <property type="entry name" value="Peptidase_M1_N"/>
    <property type="match status" value="1"/>
</dbReference>
<evidence type="ECO:0000256" key="3">
    <source>
        <dbReference type="SAM" id="SignalP"/>
    </source>
</evidence>
<evidence type="ECO:0000259" key="6">
    <source>
        <dbReference type="Pfam" id="PF17900"/>
    </source>
</evidence>
<dbReference type="PANTHER" id="PTHR11533">
    <property type="entry name" value="PROTEASE M1 ZINC METALLOPROTEASE"/>
    <property type="match status" value="1"/>
</dbReference>
<dbReference type="SUPFAM" id="SSF55486">
    <property type="entry name" value="Metalloproteases ('zincins'), catalytic domain"/>
    <property type="match status" value="1"/>
</dbReference>
<dbReference type="SUPFAM" id="SSF63737">
    <property type="entry name" value="Leukotriene A4 hydrolase N-terminal domain"/>
    <property type="match status" value="1"/>
</dbReference>
<dbReference type="EMBL" id="CAKOGL010000028">
    <property type="protein sequence ID" value="CAH2105886.1"/>
    <property type="molecule type" value="Genomic_DNA"/>
</dbReference>
<dbReference type="InterPro" id="IPR014782">
    <property type="entry name" value="Peptidase_M1_dom"/>
</dbReference>
<dbReference type="GO" id="GO:0016020">
    <property type="term" value="C:membrane"/>
    <property type="evidence" value="ECO:0007669"/>
    <property type="project" value="TreeGrafter"/>
</dbReference>
<dbReference type="AlphaFoldDB" id="A0AAU9V6T9"/>
<comment type="caution">
    <text evidence="7">The sequence shown here is derived from an EMBL/GenBank/DDBJ whole genome shotgun (WGS) entry which is preliminary data.</text>
</comment>
<accession>A0AAU9V6T9</accession>
<gene>
    <name evidence="7" type="ORF">EEDITHA_LOCUS20086</name>
</gene>
<keyword evidence="8" id="KW-1185">Reference proteome</keyword>
<keyword evidence="2" id="KW-0472">Membrane</keyword>
<dbReference type="PANTHER" id="PTHR11533:SF294">
    <property type="entry name" value="THYROTROPIN-RELEASING HORMONE-DEGRADING ECTOENZYME"/>
    <property type="match status" value="1"/>
</dbReference>
<evidence type="ECO:0000259" key="5">
    <source>
        <dbReference type="Pfam" id="PF11838"/>
    </source>
</evidence>
<dbReference type="GO" id="GO:0008237">
    <property type="term" value="F:metallopeptidase activity"/>
    <property type="evidence" value="ECO:0007669"/>
    <property type="project" value="InterPro"/>
</dbReference>